<dbReference type="InterPro" id="IPR057326">
    <property type="entry name" value="KR_dom"/>
</dbReference>
<evidence type="ECO:0000313" key="6">
    <source>
        <dbReference type="Proteomes" id="UP000250192"/>
    </source>
</evidence>
<sequence length="304" mass="32181">MTVVPVALVAGGSRGLGLEIARQLHRCGHHVALCARDEAALQRAASEFKERVSIHIMDVTDREGVQRVVNEISNGYGPIEVAIHVAGIIQVGPAADVELEHFDQALDIMAKGPINVAWSVLPSMRERRRGHIGVVASVGGVVSPPHLLPYSTAKFAALGFTDGLAAELVGTGVTATSIVPGLMRTGSHDQAAFIGNATAEHNWFSVAASAPLISANSTRAARRMVDGVLAGKPLVTITPLAWMAYRVRGLMPGTTTRVMGIANRFLPRATGNTVPVKGSKLSVSPVVRRLTHWGRRAAARNNEV</sequence>
<name>A0A2X0TZ90_9ACTO</name>
<keyword evidence="2 5" id="KW-0560">Oxidoreductase</keyword>
<dbReference type="PROSITE" id="PS00061">
    <property type="entry name" value="ADH_SHORT"/>
    <property type="match status" value="1"/>
</dbReference>
<dbReference type="SMART" id="SM00822">
    <property type="entry name" value="PKS_KR"/>
    <property type="match status" value="1"/>
</dbReference>
<dbReference type="Proteomes" id="UP000250192">
    <property type="component" value="Unassembled WGS sequence"/>
</dbReference>
<dbReference type="Gene3D" id="3.40.50.720">
    <property type="entry name" value="NAD(P)-binding Rossmann-like Domain"/>
    <property type="match status" value="1"/>
</dbReference>
<evidence type="ECO:0000256" key="1">
    <source>
        <dbReference type="ARBA" id="ARBA00006484"/>
    </source>
</evidence>
<dbReference type="CDD" id="cd05233">
    <property type="entry name" value="SDR_c"/>
    <property type="match status" value="1"/>
</dbReference>
<dbReference type="GeneID" id="93758167"/>
<proteinExistence type="inferred from homology"/>
<organism evidence="5 6">
    <name type="scientific">Schaalia odontolytica</name>
    <dbReference type="NCBI Taxonomy" id="1660"/>
    <lineage>
        <taxon>Bacteria</taxon>
        <taxon>Bacillati</taxon>
        <taxon>Actinomycetota</taxon>
        <taxon>Actinomycetes</taxon>
        <taxon>Actinomycetales</taxon>
        <taxon>Actinomycetaceae</taxon>
        <taxon>Schaalia</taxon>
    </lineage>
</organism>
<dbReference type="RefSeq" id="WP_165835844.1">
    <property type="nucleotide sequence ID" value="NZ_CBDERX010000059.1"/>
</dbReference>
<comment type="similarity">
    <text evidence="1 3">Belongs to the short-chain dehydrogenases/reductases (SDR) family.</text>
</comment>
<dbReference type="SUPFAM" id="SSF51735">
    <property type="entry name" value="NAD(P)-binding Rossmann-fold domains"/>
    <property type="match status" value="1"/>
</dbReference>
<accession>A0A2X0TZ90</accession>
<dbReference type="PRINTS" id="PR00080">
    <property type="entry name" value="SDRFAMILY"/>
</dbReference>
<dbReference type="PANTHER" id="PTHR44196">
    <property type="entry name" value="DEHYDROGENASE/REDUCTASE SDR FAMILY MEMBER 7B"/>
    <property type="match status" value="1"/>
</dbReference>
<dbReference type="InterPro" id="IPR002347">
    <property type="entry name" value="SDR_fam"/>
</dbReference>
<evidence type="ECO:0000256" key="2">
    <source>
        <dbReference type="ARBA" id="ARBA00023002"/>
    </source>
</evidence>
<protein>
    <submittedName>
        <fullName evidence="5">Uncharacterized oxidoreductase SAV2478</fullName>
        <ecNumber evidence="5">1.-.-.-</ecNumber>
    </submittedName>
</protein>
<gene>
    <name evidence="5" type="ORF">NCTC9935_00699</name>
</gene>
<keyword evidence="6" id="KW-1185">Reference proteome</keyword>
<feature type="domain" description="Ketoreductase" evidence="4">
    <location>
        <begin position="5"/>
        <end position="186"/>
    </location>
</feature>
<evidence type="ECO:0000313" key="5">
    <source>
        <dbReference type="EMBL" id="SPT55204.1"/>
    </source>
</evidence>
<dbReference type="EC" id="1.-.-.-" evidence="5"/>
<dbReference type="GO" id="GO:0016491">
    <property type="term" value="F:oxidoreductase activity"/>
    <property type="evidence" value="ECO:0007669"/>
    <property type="project" value="UniProtKB-KW"/>
</dbReference>
<dbReference type="InterPro" id="IPR036291">
    <property type="entry name" value="NAD(P)-bd_dom_sf"/>
</dbReference>
<dbReference type="PRINTS" id="PR00081">
    <property type="entry name" value="GDHRDH"/>
</dbReference>
<dbReference type="EMBL" id="UAPR01000002">
    <property type="protein sequence ID" value="SPT55204.1"/>
    <property type="molecule type" value="Genomic_DNA"/>
</dbReference>
<dbReference type="GO" id="GO:0016020">
    <property type="term" value="C:membrane"/>
    <property type="evidence" value="ECO:0007669"/>
    <property type="project" value="TreeGrafter"/>
</dbReference>
<dbReference type="InterPro" id="IPR020904">
    <property type="entry name" value="Sc_DH/Rdtase_CS"/>
</dbReference>
<evidence type="ECO:0000259" key="4">
    <source>
        <dbReference type="SMART" id="SM00822"/>
    </source>
</evidence>
<evidence type="ECO:0000256" key="3">
    <source>
        <dbReference type="RuleBase" id="RU000363"/>
    </source>
</evidence>
<dbReference type="Pfam" id="PF00106">
    <property type="entry name" value="adh_short"/>
    <property type="match status" value="1"/>
</dbReference>
<reference evidence="5 6" key="1">
    <citation type="submission" date="2018-06" db="EMBL/GenBank/DDBJ databases">
        <authorList>
            <consortium name="Pathogen Informatics"/>
            <person name="Doyle S."/>
        </authorList>
    </citation>
    <scope>NUCLEOTIDE SEQUENCE [LARGE SCALE GENOMIC DNA]</scope>
    <source>
        <strain evidence="5 6">NCTC9935</strain>
    </source>
</reference>
<dbReference type="AlphaFoldDB" id="A0A2X0TZ90"/>
<dbReference type="PANTHER" id="PTHR44196:SF1">
    <property type="entry name" value="DEHYDROGENASE_REDUCTASE SDR FAMILY MEMBER 7B"/>
    <property type="match status" value="1"/>
</dbReference>